<reference evidence="4 5" key="1">
    <citation type="submission" date="2019-02" db="EMBL/GenBank/DDBJ databases">
        <title>Deep-cultivation of Planctomycetes and their phenomic and genomic characterization uncovers novel biology.</title>
        <authorList>
            <person name="Wiegand S."/>
            <person name="Jogler M."/>
            <person name="Boedeker C."/>
            <person name="Pinto D."/>
            <person name="Vollmers J."/>
            <person name="Rivas-Marin E."/>
            <person name="Kohn T."/>
            <person name="Peeters S.H."/>
            <person name="Heuer A."/>
            <person name="Rast P."/>
            <person name="Oberbeckmann S."/>
            <person name="Bunk B."/>
            <person name="Jeske O."/>
            <person name="Meyerdierks A."/>
            <person name="Storesund J.E."/>
            <person name="Kallscheuer N."/>
            <person name="Luecker S."/>
            <person name="Lage O.M."/>
            <person name="Pohl T."/>
            <person name="Merkel B.J."/>
            <person name="Hornburger P."/>
            <person name="Mueller R.-W."/>
            <person name="Bruemmer F."/>
            <person name="Labrenz M."/>
            <person name="Spormann A.M."/>
            <person name="Op den Camp H."/>
            <person name="Overmann J."/>
            <person name="Amann R."/>
            <person name="Jetten M.S.M."/>
            <person name="Mascher T."/>
            <person name="Medema M.H."/>
            <person name="Devos D.P."/>
            <person name="Kaster A.-K."/>
            <person name="Ovreas L."/>
            <person name="Rohde M."/>
            <person name="Galperin M.Y."/>
            <person name="Jogler C."/>
        </authorList>
    </citation>
    <scope>NUCLEOTIDE SEQUENCE [LARGE SCALE GENOMIC DNA]</scope>
    <source>
        <strain evidence="4 5">Pla163</strain>
    </source>
</reference>
<keyword evidence="1 4" id="KW-0808">Transferase</keyword>
<dbReference type="GO" id="GO:0003849">
    <property type="term" value="F:3-deoxy-7-phosphoheptulonate synthase activity"/>
    <property type="evidence" value="ECO:0007669"/>
    <property type="project" value="UniProtKB-EC"/>
</dbReference>
<dbReference type="PANTHER" id="PTHR43018">
    <property type="entry name" value="PHOSPHO-2-DEHYDRO-3-DEOXYHEPTONATE ALDOLASE"/>
    <property type="match status" value="1"/>
</dbReference>
<dbReference type="NCBIfam" id="NF006421">
    <property type="entry name" value="PRK08673.1"/>
    <property type="match status" value="1"/>
</dbReference>
<dbReference type="PANTHER" id="PTHR43018:SF1">
    <property type="entry name" value="PROTEIN AROA(G)"/>
    <property type="match status" value="1"/>
</dbReference>
<dbReference type="InterPro" id="IPR052899">
    <property type="entry name" value="Class-I_DAHP_synthase"/>
</dbReference>
<dbReference type="OrthoDB" id="9780456at2"/>
<keyword evidence="5" id="KW-1185">Reference proteome</keyword>
<dbReference type="GO" id="GO:0009073">
    <property type="term" value="P:aromatic amino acid family biosynthetic process"/>
    <property type="evidence" value="ECO:0007669"/>
    <property type="project" value="InterPro"/>
</dbReference>
<dbReference type="NCBIfam" id="TIGR01361">
    <property type="entry name" value="DAHP_synth_Bsub"/>
    <property type="match status" value="1"/>
</dbReference>
<feature type="region of interest" description="Disordered" evidence="2">
    <location>
        <begin position="348"/>
        <end position="367"/>
    </location>
</feature>
<dbReference type="EC" id="2.5.1.54" evidence="4"/>
<dbReference type="NCBIfam" id="NF009239">
    <property type="entry name" value="PRK12595.1"/>
    <property type="match status" value="1"/>
</dbReference>
<dbReference type="InterPro" id="IPR006268">
    <property type="entry name" value="DAHP_syn_2"/>
</dbReference>
<sequence>MIGLFDRYAPLGAREALVRELENCGVDVVVGRECGGTSDREVVALVGSVSDEARSLLARSPHVARLYRVSGPWVRTARAFRSTRTVVRIGDASIGAGEPFVIAGPCSVESPGQIEECARIVVDAGAQALRGGAHKPRTHPYAFQGLGREGLRLLKRAGDSVGLPVVSEIMDASHARSFVHEGIDCLQIGARNMQNFTLLKAVAPTGLPVLLKRGISGTVEEWLCAAEYLAAHGCERVILCERGIRTYETALRNTLDLAVVPLLRRLTHLPVLVDPSHAVGRRDLVGPASRGAIAVGADGLVLEMHPRPEEARSDGPQALLPSELAACVAEANLLARVLPELEVPAPEGEAGLAARSMPRTDGPVLAG</sequence>
<dbReference type="AlphaFoldDB" id="A0A518CYR5"/>
<evidence type="ECO:0000256" key="1">
    <source>
        <dbReference type="ARBA" id="ARBA00022679"/>
    </source>
</evidence>
<protein>
    <submittedName>
        <fullName evidence="4">Phospho-2-dehydro-3-deoxyheptonate aldolase</fullName>
        <ecNumber evidence="4">2.5.1.54</ecNumber>
    </submittedName>
</protein>
<dbReference type="SUPFAM" id="SSF51569">
    <property type="entry name" value="Aldolase"/>
    <property type="match status" value="1"/>
</dbReference>
<dbReference type="Pfam" id="PF00793">
    <property type="entry name" value="DAHP_synth_1"/>
    <property type="match status" value="1"/>
</dbReference>
<evidence type="ECO:0000313" key="5">
    <source>
        <dbReference type="Proteomes" id="UP000319342"/>
    </source>
</evidence>
<dbReference type="Gene3D" id="3.20.20.70">
    <property type="entry name" value="Aldolase class I"/>
    <property type="match status" value="1"/>
</dbReference>
<evidence type="ECO:0000256" key="2">
    <source>
        <dbReference type="SAM" id="MobiDB-lite"/>
    </source>
</evidence>
<dbReference type="InterPro" id="IPR006218">
    <property type="entry name" value="DAHP1/KDSA"/>
</dbReference>
<feature type="domain" description="DAHP synthetase I/KDSA" evidence="3">
    <location>
        <begin position="91"/>
        <end position="325"/>
    </location>
</feature>
<dbReference type="EMBL" id="CP036290">
    <property type="protein sequence ID" value="QDU84378.1"/>
    <property type="molecule type" value="Genomic_DNA"/>
</dbReference>
<dbReference type="Proteomes" id="UP000319342">
    <property type="component" value="Chromosome"/>
</dbReference>
<dbReference type="GO" id="GO:0016832">
    <property type="term" value="F:aldehyde-lyase activity"/>
    <property type="evidence" value="ECO:0007669"/>
    <property type="project" value="InterPro"/>
</dbReference>
<evidence type="ECO:0000259" key="3">
    <source>
        <dbReference type="Pfam" id="PF00793"/>
    </source>
</evidence>
<evidence type="ECO:0000313" key="4">
    <source>
        <dbReference type="EMBL" id="QDU84378.1"/>
    </source>
</evidence>
<dbReference type="RefSeq" id="WP_145185786.1">
    <property type="nucleotide sequence ID" value="NZ_CP036290.1"/>
</dbReference>
<organism evidence="4 5">
    <name type="scientific">Rohdeia mirabilis</name>
    <dbReference type="NCBI Taxonomy" id="2528008"/>
    <lineage>
        <taxon>Bacteria</taxon>
        <taxon>Pseudomonadati</taxon>
        <taxon>Planctomycetota</taxon>
        <taxon>Planctomycetia</taxon>
        <taxon>Planctomycetia incertae sedis</taxon>
        <taxon>Rohdeia</taxon>
    </lineage>
</organism>
<gene>
    <name evidence="4" type="primary">aroF_1</name>
    <name evidence="4" type="ORF">Pla163_14850</name>
</gene>
<dbReference type="InterPro" id="IPR013785">
    <property type="entry name" value="Aldolase_TIM"/>
</dbReference>
<accession>A0A518CYR5</accession>
<name>A0A518CYR5_9BACT</name>
<proteinExistence type="predicted"/>